<evidence type="ECO:0000259" key="13">
    <source>
        <dbReference type="Pfam" id="PF19282"/>
    </source>
</evidence>
<dbReference type="Gene3D" id="1.25.10.10">
    <property type="entry name" value="Leucine-rich Repeat Variant"/>
    <property type="match status" value="1"/>
</dbReference>
<evidence type="ECO:0000256" key="10">
    <source>
        <dbReference type="ARBA" id="ARBA00025147"/>
    </source>
</evidence>
<dbReference type="InterPro" id="IPR011989">
    <property type="entry name" value="ARM-like"/>
</dbReference>
<evidence type="ECO:0000256" key="5">
    <source>
        <dbReference type="ARBA" id="ARBA00022490"/>
    </source>
</evidence>
<evidence type="ECO:0000256" key="6">
    <source>
        <dbReference type="ARBA" id="ARBA00022555"/>
    </source>
</evidence>
<evidence type="ECO:0000256" key="4">
    <source>
        <dbReference type="ARBA" id="ARBA00022448"/>
    </source>
</evidence>
<keyword evidence="8 11" id="KW-0694">RNA-binding</keyword>
<keyword evidence="15" id="KW-1185">Reference proteome</keyword>
<keyword evidence="6 11" id="KW-0820">tRNA-binding</keyword>
<dbReference type="GO" id="GO:0031267">
    <property type="term" value="F:small GTPase binding"/>
    <property type="evidence" value="ECO:0007669"/>
    <property type="project" value="InterPro"/>
</dbReference>
<evidence type="ECO:0000256" key="7">
    <source>
        <dbReference type="ARBA" id="ARBA00022694"/>
    </source>
</evidence>
<dbReference type="Pfam" id="PF19282">
    <property type="entry name" value="Exportin-T"/>
    <property type="match status" value="1"/>
</dbReference>
<evidence type="ECO:0000256" key="9">
    <source>
        <dbReference type="ARBA" id="ARBA00023242"/>
    </source>
</evidence>
<keyword evidence="5 11" id="KW-0963">Cytoplasm</keyword>
<dbReference type="Pfam" id="PF08389">
    <property type="entry name" value="Xpo1"/>
    <property type="match status" value="1"/>
</dbReference>
<keyword evidence="9 11" id="KW-0539">Nucleus</keyword>
<feature type="domain" description="Exportin-1/Importin-beta-like" evidence="12">
    <location>
        <begin position="104"/>
        <end position="250"/>
    </location>
</feature>
<dbReference type="GO" id="GO:0071528">
    <property type="term" value="P:tRNA re-export from nucleus"/>
    <property type="evidence" value="ECO:0007669"/>
    <property type="project" value="UniProtKB-UniRule"/>
</dbReference>
<dbReference type="InterPro" id="IPR045546">
    <property type="entry name" value="Exportin-T_C"/>
</dbReference>
<dbReference type="GO" id="GO:0005643">
    <property type="term" value="C:nuclear pore"/>
    <property type="evidence" value="ECO:0007669"/>
    <property type="project" value="TreeGrafter"/>
</dbReference>
<dbReference type="InParanoid" id="A0A1V8TAZ7"/>
<dbReference type="AlphaFoldDB" id="A0A1V8TAZ7"/>
<evidence type="ECO:0000313" key="14">
    <source>
        <dbReference type="EMBL" id="OQO08597.1"/>
    </source>
</evidence>
<evidence type="ECO:0000259" key="12">
    <source>
        <dbReference type="Pfam" id="PF08389"/>
    </source>
</evidence>
<dbReference type="GO" id="GO:0000049">
    <property type="term" value="F:tRNA binding"/>
    <property type="evidence" value="ECO:0007669"/>
    <property type="project" value="UniProtKB-UniRule"/>
</dbReference>
<comment type="caution">
    <text evidence="14">The sequence shown here is derived from an EMBL/GenBank/DDBJ whole genome shotgun (WGS) entry which is preliminary data.</text>
</comment>
<dbReference type="GO" id="GO:0016363">
    <property type="term" value="C:nuclear matrix"/>
    <property type="evidence" value="ECO:0007669"/>
    <property type="project" value="TreeGrafter"/>
</dbReference>
<reference evidence="15" key="1">
    <citation type="submission" date="2017-03" db="EMBL/GenBank/DDBJ databases">
        <title>Genomes of endolithic fungi from Antarctica.</title>
        <authorList>
            <person name="Coleine C."/>
            <person name="Masonjones S."/>
            <person name="Stajich J.E."/>
        </authorList>
    </citation>
    <scope>NUCLEOTIDE SEQUENCE [LARGE SCALE GENOMIC DNA]</scope>
    <source>
        <strain evidence="15">CCFEE 5527</strain>
    </source>
</reference>
<dbReference type="PANTHER" id="PTHR15952:SF11">
    <property type="entry name" value="EXPORTIN-T"/>
    <property type="match status" value="1"/>
</dbReference>
<dbReference type="FunCoup" id="A0A1V8TAZ7">
    <property type="interactions" value="1939"/>
</dbReference>
<dbReference type="GO" id="GO:0005737">
    <property type="term" value="C:cytoplasm"/>
    <property type="evidence" value="ECO:0007669"/>
    <property type="project" value="UniProtKB-SubCell"/>
</dbReference>
<organism evidence="14 15">
    <name type="scientific">Cryoendolithus antarcticus</name>
    <dbReference type="NCBI Taxonomy" id="1507870"/>
    <lineage>
        <taxon>Eukaryota</taxon>
        <taxon>Fungi</taxon>
        <taxon>Dikarya</taxon>
        <taxon>Ascomycota</taxon>
        <taxon>Pezizomycotina</taxon>
        <taxon>Dothideomycetes</taxon>
        <taxon>Dothideomycetidae</taxon>
        <taxon>Cladosporiales</taxon>
        <taxon>Cladosporiaceae</taxon>
        <taxon>Cryoendolithus</taxon>
    </lineage>
</organism>
<comment type="function">
    <text evidence="10">tRNA nucleus export receptor which facilitates tRNA translocation across the nuclear pore complex. Involved in pre-tRNA splicing, probably by affecting the interaction of pre-tRNA with splicing endonuclease.</text>
</comment>
<feature type="domain" description="Exportin-T C-terminal" evidence="13">
    <location>
        <begin position="343"/>
        <end position="1018"/>
    </location>
</feature>
<keyword evidence="4 11" id="KW-0813">Transport</keyword>
<dbReference type="OrthoDB" id="26399at2759"/>
<dbReference type="STRING" id="1507870.A0A1V8TAZ7"/>
<comment type="similarity">
    <text evidence="2 11">Belongs to the exportin family.</text>
</comment>
<dbReference type="GO" id="GO:0008033">
    <property type="term" value="P:tRNA processing"/>
    <property type="evidence" value="ECO:0007669"/>
    <property type="project" value="UniProtKB-KW"/>
</dbReference>
<evidence type="ECO:0000256" key="3">
    <source>
        <dbReference type="ARBA" id="ARBA00018928"/>
    </source>
</evidence>
<dbReference type="InterPro" id="IPR013598">
    <property type="entry name" value="Exportin-1/Importin-b-like"/>
</dbReference>
<evidence type="ECO:0000256" key="2">
    <source>
        <dbReference type="ARBA" id="ARBA00009466"/>
    </source>
</evidence>
<evidence type="ECO:0000256" key="8">
    <source>
        <dbReference type="ARBA" id="ARBA00022884"/>
    </source>
</evidence>
<protein>
    <recommendedName>
        <fullName evidence="3 11">Exportin-T</fullName>
    </recommendedName>
    <alternativeName>
        <fullName evidence="11">Exportin(tRNA)</fullName>
    </alternativeName>
    <alternativeName>
        <fullName evidence="11">tRNA exportin</fullName>
    </alternativeName>
</protein>
<name>A0A1V8TAZ7_9PEZI</name>
<dbReference type="InterPro" id="IPR016024">
    <property type="entry name" value="ARM-type_fold"/>
</dbReference>
<evidence type="ECO:0000313" key="15">
    <source>
        <dbReference type="Proteomes" id="UP000192596"/>
    </source>
</evidence>
<gene>
    <name evidence="14" type="ORF">B0A48_06467</name>
</gene>
<comment type="subcellular location">
    <subcellularLocation>
        <location evidence="1 11">Cytoplasm</location>
    </subcellularLocation>
    <subcellularLocation>
        <location evidence="11">Nucleus</location>
    </subcellularLocation>
    <text evidence="11">Shuttles between the nucleus and the cytoplasm.</text>
</comment>
<dbReference type="Proteomes" id="UP000192596">
    <property type="component" value="Unassembled WGS sequence"/>
</dbReference>
<dbReference type="EMBL" id="NAJO01000012">
    <property type="protein sequence ID" value="OQO08597.1"/>
    <property type="molecule type" value="Genomic_DNA"/>
</dbReference>
<keyword evidence="7" id="KW-0819">tRNA processing</keyword>
<dbReference type="InterPro" id="IPR040017">
    <property type="entry name" value="XPOT"/>
</dbReference>
<sequence length="1020" mass="112781">MDAQVENAIDIAFDPRTEQSLKAQAYDFLARLREDPNGWQVCLSLFTGSKSPSEVVRLVSLEIVNNAVQAQQLPQSQLVQIKDSLWSYVKQRYALNSQEADSPSIQNKLTQTFTYLFTYLYSEEWISFFDDFRELAGDAATIGTANPVGAALYLRIVGSIHDEIADQLIPRTPAVQKRSNDLKDLVRARDVNKIAVTWQEILSRWREVDLSLVEMCLRTIAKWVSWIDIWLVINQTIQNALLELAGQQGTFTSESKEAKARDAAIDTFTETVAKKMAAGDKVELIRYLNLGTIVGQLILSPALAESRTTPNYDTDLAETVARLVNNVMFDLIKVLDTDSLDDATRSKADAEVQAFMPYLLRFFSDEYDEICSAVIPSLTDLMTMLRKSLKGRTSLAQHHSGMLPPVLNAIVAKMKYDETASWGEEDEQTDEAEFQELRKRLHVLQQMVAAVDDKLYIDTLSKVVVDTLARLVSGDKPNWRDLDLALHEMFLFGELAVKNGGLYAKSSPSSLASQSLLGMMDKLVNSGVASHPHPAVQLSYMEICVRYVQYFEHNPESIPKVLETFVAFVHSNHVKVRLRSWYLFQRFVRHLRQQLSDVAQTVIQAIGDLLTIRAEVPDGRDEEDMSSDDAGESADAAFTAQLYLFEAVGCVASAHSVPAETKALVAKSVIGPLAADLNRSLPAARNRDERAILQIHHIIMAFGTLAQGLSDWTPGQKHGAPPDTTIGDVFVEATDAVLLALDNLSSSMAVRDAARHSFSRLLGVLGSRMLPQLPRWIDGLLSSASSNDEMAMFLRLLVQVVYGFKTSISPILDQLLTPLLHKVLAGLSVPATGTDDQIQLKELKLQYLNFILIVINNDLSSVLVSPTNQATFDPFLQTLTHFAQNPSDPATARLALSVLTKMTSTWGGPDISTSDPSAQPAPLLPGFDGFILSTFAPIPWALLSAPKFNAQDAQIRTVLFEAGSLLWTILRKTGVRYRDQLSGELRGLGASEDSIGQFLQGMEGDVASYRKFFAGFVAGK</sequence>
<evidence type="ECO:0000256" key="11">
    <source>
        <dbReference type="RuleBase" id="RU366037"/>
    </source>
</evidence>
<accession>A0A1V8TAZ7</accession>
<proteinExistence type="inferred from homology"/>
<dbReference type="FunFam" id="1.25.10.10:FF:000355">
    <property type="entry name" value="Exportin-T"/>
    <property type="match status" value="1"/>
</dbReference>
<dbReference type="PANTHER" id="PTHR15952">
    <property type="entry name" value="EXPORTIN-T/LOS1"/>
    <property type="match status" value="1"/>
</dbReference>
<evidence type="ECO:0000256" key="1">
    <source>
        <dbReference type="ARBA" id="ARBA00004496"/>
    </source>
</evidence>
<dbReference type="SUPFAM" id="SSF48371">
    <property type="entry name" value="ARM repeat"/>
    <property type="match status" value="1"/>
</dbReference>